<dbReference type="Proteomes" id="UP000054995">
    <property type="component" value="Unassembled WGS sequence"/>
</dbReference>
<dbReference type="AlphaFoldDB" id="A0A0V1FUL1"/>
<organism evidence="1 2">
    <name type="scientific">Trichinella pseudospiralis</name>
    <name type="common">Parasitic roundworm</name>
    <dbReference type="NCBI Taxonomy" id="6337"/>
    <lineage>
        <taxon>Eukaryota</taxon>
        <taxon>Metazoa</taxon>
        <taxon>Ecdysozoa</taxon>
        <taxon>Nematoda</taxon>
        <taxon>Enoplea</taxon>
        <taxon>Dorylaimia</taxon>
        <taxon>Trichinellida</taxon>
        <taxon>Trichinellidae</taxon>
        <taxon>Trichinella</taxon>
    </lineage>
</organism>
<protein>
    <submittedName>
        <fullName evidence="1">Uncharacterized protein</fullName>
    </submittedName>
</protein>
<evidence type="ECO:0000313" key="2">
    <source>
        <dbReference type="Proteomes" id="UP000054995"/>
    </source>
</evidence>
<name>A0A0V1FUL1_TRIPS</name>
<dbReference type="EMBL" id="JYDT01000029">
    <property type="protein sequence ID" value="KRY89666.1"/>
    <property type="molecule type" value="Genomic_DNA"/>
</dbReference>
<dbReference type="OrthoDB" id="10366817at2759"/>
<gene>
    <name evidence="1" type="ORF">T4D_11872</name>
</gene>
<sequence>MANQGQRTWLSQVHKMGVDMNYNTEDIIMLLCISYLCTMDKQDCNRCKQADQATPIKRLHERLVFVNKLANMGRSFLKVAVEENLNLVSIDSSSQYRAVGVTQTSFLPGTTITHKTGQPIAAIITFLGRAYLTQNMKRLHSLAKLTHLLTKEDFEVRRNLKMRSQLHHTDNNICSTCSGTNVHLLLSCCIFDLLRFY</sequence>
<evidence type="ECO:0000313" key="1">
    <source>
        <dbReference type="EMBL" id="KRY89666.1"/>
    </source>
</evidence>
<keyword evidence="2" id="KW-1185">Reference proteome</keyword>
<reference evidence="1 2" key="1">
    <citation type="submission" date="2015-01" db="EMBL/GenBank/DDBJ databases">
        <title>Evolution of Trichinella species and genotypes.</title>
        <authorList>
            <person name="Korhonen P.K."/>
            <person name="Edoardo P."/>
            <person name="Giuseppe L.R."/>
            <person name="Gasser R.B."/>
        </authorList>
    </citation>
    <scope>NUCLEOTIDE SEQUENCE [LARGE SCALE GENOMIC DNA]</scope>
    <source>
        <strain evidence="1">ISS470</strain>
    </source>
</reference>
<proteinExistence type="predicted"/>
<comment type="caution">
    <text evidence="1">The sequence shown here is derived from an EMBL/GenBank/DDBJ whole genome shotgun (WGS) entry which is preliminary data.</text>
</comment>
<accession>A0A0V1FUL1</accession>